<feature type="region of interest" description="Disordered" evidence="1">
    <location>
        <begin position="34"/>
        <end position="89"/>
    </location>
</feature>
<dbReference type="AlphaFoldDB" id="A0A917R8D6"/>
<comment type="caution">
    <text evidence="3">The sequence shown here is derived from an EMBL/GenBank/DDBJ whole genome shotgun (WGS) entry which is preliminary data.</text>
</comment>
<protein>
    <submittedName>
        <fullName evidence="3">Uncharacterized protein</fullName>
    </submittedName>
</protein>
<feature type="compositionally biased region" description="Basic and acidic residues" evidence="1">
    <location>
        <begin position="62"/>
        <end position="79"/>
    </location>
</feature>
<accession>A0A917R8D6</accession>
<sequence>MVRFYLLGSLIGWAFFLLLLFVVIYGAVRLALKHDRASQVRVPPAPVPPARPLPEQAVPERAPQRPETPEPEDRTRAEGEPPPGAPKTG</sequence>
<name>A0A917R8D6_9ACTN</name>
<dbReference type="EMBL" id="BMNT01000022">
    <property type="protein sequence ID" value="GGK94535.1"/>
    <property type="molecule type" value="Genomic_DNA"/>
</dbReference>
<feature type="compositionally biased region" description="Pro residues" evidence="1">
    <location>
        <begin position="43"/>
        <end position="52"/>
    </location>
</feature>
<keyword evidence="2" id="KW-0812">Transmembrane</keyword>
<dbReference type="Proteomes" id="UP000645217">
    <property type="component" value="Unassembled WGS sequence"/>
</dbReference>
<proteinExistence type="predicted"/>
<evidence type="ECO:0000313" key="4">
    <source>
        <dbReference type="Proteomes" id="UP000645217"/>
    </source>
</evidence>
<evidence type="ECO:0000313" key="3">
    <source>
        <dbReference type="EMBL" id="GGK94535.1"/>
    </source>
</evidence>
<reference evidence="3" key="2">
    <citation type="submission" date="2020-09" db="EMBL/GenBank/DDBJ databases">
        <authorList>
            <person name="Sun Q."/>
            <person name="Ohkuma M."/>
        </authorList>
    </citation>
    <scope>NUCLEOTIDE SEQUENCE</scope>
    <source>
        <strain evidence="3">JCM 13064</strain>
    </source>
</reference>
<keyword evidence="2" id="KW-1133">Transmembrane helix</keyword>
<organism evidence="3 4">
    <name type="scientific">Sphaerisporangium melleum</name>
    <dbReference type="NCBI Taxonomy" id="321316"/>
    <lineage>
        <taxon>Bacteria</taxon>
        <taxon>Bacillati</taxon>
        <taxon>Actinomycetota</taxon>
        <taxon>Actinomycetes</taxon>
        <taxon>Streptosporangiales</taxon>
        <taxon>Streptosporangiaceae</taxon>
        <taxon>Sphaerisporangium</taxon>
    </lineage>
</organism>
<keyword evidence="2" id="KW-0472">Membrane</keyword>
<reference evidence="3" key="1">
    <citation type="journal article" date="2014" name="Int. J. Syst. Evol. Microbiol.">
        <title>Complete genome sequence of Corynebacterium casei LMG S-19264T (=DSM 44701T), isolated from a smear-ripened cheese.</title>
        <authorList>
            <consortium name="US DOE Joint Genome Institute (JGI-PGF)"/>
            <person name="Walter F."/>
            <person name="Albersmeier A."/>
            <person name="Kalinowski J."/>
            <person name="Ruckert C."/>
        </authorList>
    </citation>
    <scope>NUCLEOTIDE SEQUENCE</scope>
    <source>
        <strain evidence="3">JCM 13064</strain>
    </source>
</reference>
<gene>
    <name evidence="3" type="ORF">GCM10007964_41170</name>
</gene>
<feature type="transmembrane region" description="Helical" evidence="2">
    <location>
        <begin position="6"/>
        <end position="28"/>
    </location>
</feature>
<evidence type="ECO:0000256" key="2">
    <source>
        <dbReference type="SAM" id="Phobius"/>
    </source>
</evidence>
<keyword evidence="4" id="KW-1185">Reference proteome</keyword>
<feature type="compositionally biased region" description="Pro residues" evidence="1">
    <location>
        <begin position="80"/>
        <end position="89"/>
    </location>
</feature>
<evidence type="ECO:0000256" key="1">
    <source>
        <dbReference type="SAM" id="MobiDB-lite"/>
    </source>
</evidence>